<comment type="similarity">
    <text evidence="2">Belongs to the short-chain dehydrogenases/reductases (SDR) family.</text>
</comment>
<organism evidence="3 4">
    <name type="scientific">Lachnellula hyalina</name>
    <dbReference type="NCBI Taxonomy" id="1316788"/>
    <lineage>
        <taxon>Eukaryota</taxon>
        <taxon>Fungi</taxon>
        <taxon>Dikarya</taxon>
        <taxon>Ascomycota</taxon>
        <taxon>Pezizomycotina</taxon>
        <taxon>Leotiomycetes</taxon>
        <taxon>Helotiales</taxon>
        <taxon>Lachnaceae</taxon>
        <taxon>Lachnellula</taxon>
    </lineage>
</organism>
<evidence type="ECO:0000313" key="3">
    <source>
        <dbReference type="EMBL" id="TVY28319.1"/>
    </source>
</evidence>
<dbReference type="InterPro" id="IPR036291">
    <property type="entry name" value="NAD(P)-bd_dom_sf"/>
</dbReference>
<comment type="caution">
    <text evidence="3">The sequence shown here is derived from an EMBL/GenBank/DDBJ whole genome shotgun (WGS) entry which is preliminary data.</text>
</comment>
<dbReference type="PROSITE" id="PS00061">
    <property type="entry name" value="ADH_SHORT"/>
    <property type="match status" value="1"/>
</dbReference>
<dbReference type="PANTHER" id="PTHR43976">
    <property type="entry name" value="SHORT CHAIN DEHYDROGENASE"/>
    <property type="match status" value="1"/>
</dbReference>
<dbReference type="PRINTS" id="PR00080">
    <property type="entry name" value="SDRFAMILY"/>
</dbReference>
<dbReference type="InterPro" id="IPR051911">
    <property type="entry name" value="SDR_oxidoreductase"/>
</dbReference>
<dbReference type="GeneID" id="41983897"/>
<keyword evidence="4" id="KW-1185">Reference proteome</keyword>
<evidence type="ECO:0000313" key="4">
    <source>
        <dbReference type="Proteomes" id="UP000431533"/>
    </source>
</evidence>
<keyword evidence="1" id="KW-0521">NADP</keyword>
<dbReference type="AlphaFoldDB" id="A0A8H8R4K6"/>
<dbReference type="Gene3D" id="3.40.50.720">
    <property type="entry name" value="NAD(P)-binding Rossmann-like Domain"/>
    <property type="match status" value="1"/>
</dbReference>
<dbReference type="OrthoDB" id="1274115at2759"/>
<reference evidence="3 4" key="1">
    <citation type="submission" date="2018-05" db="EMBL/GenBank/DDBJ databases">
        <title>Genome sequencing and assembly of the regulated plant pathogen Lachnellula willkommii and related sister species for the development of diagnostic species identification markers.</title>
        <authorList>
            <person name="Giroux E."/>
            <person name="Bilodeau G."/>
        </authorList>
    </citation>
    <scope>NUCLEOTIDE SEQUENCE [LARGE SCALE GENOMIC DNA]</scope>
    <source>
        <strain evidence="3 4">CBS 185.66</strain>
    </source>
</reference>
<sequence>MATTFTTPKKQLTFLITGCSSGFGLSLVGLAQAGGHTVIATSRNPSKTPELVKEVEIKGGKWIQLDVDSPDSSKVIEELESSGQEIEYFTSLQTLNICLNNAGFSIFATVETSTEEEIRSQMETMYFGPLRLIKAVLPYMRQRRFGIIVSMSSGASLSGAPTMGPYAGAKAGLDGMTKVLAKEVAAYNIRTLTVVLGTFNTSLGLNAIFGKIPLPEDYKQTTAENMITWLKTGKVPINGDKDKAMKAVYDVVVGQGIGSGKEAEPLLLLGSDMVPRAKLVQDTLAHSLEVFGSFTNGVNIDK</sequence>
<dbReference type="PRINTS" id="PR00081">
    <property type="entry name" value="GDHRDH"/>
</dbReference>
<dbReference type="Proteomes" id="UP000431533">
    <property type="component" value="Unassembled WGS sequence"/>
</dbReference>
<dbReference type="Pfam" id="PF00106">
    <property type="entry name" value="adh_short"/>
    <property type="match status" value="1"/>
</dbReference>
<proteinExistence type="inferred from homology"/>
<dbReference type="PANTHER" id="PTHR43976:SF6">
    <property type="entry name" value="OXIDOREDUCTASE, PUTATIVE (AFU_ORTHOLOGUE AFUA_1G13950)-RELATED"/>
    <property type="match status" value="1"/>
</dbReference>
<evidence type="ECO:0000256" key="1">
    <source>
        <dbReference type="ARBA" id="ARBA00022857"/>
    </source>
</evidence>
<dbReference type="EMBL" id="QGMH01000033">
    <property type="protein sequence ID" value="TVY28319.1"/>
    <property type="molecule type" value="Genomic_DNA"/>
</dbReference>
<accession>A0A8H8R4K6</accession>
<dbReference type="InterPro" id="IPR020904">
    <property type="entry name" value="Sc_DH/Rdtase_CS"/>
</dbReference>
<gene>
    <name evidence="3" type="primary">yusZ</name>
    <name evidence="3" type="ORF">LHYA1_G003699</name>
</gene>
<evidence type="ECO:0000256" key="2">
    <source>
        <dbReference type="RuleBase" id="RU000363"/>
    </source>
</evidence>
<dbReference type="InterPro" id="IPR002347">
    <property type="entry name" value="SDR_fam"/>
</dbReference>
<dbReference type="SUPFAM" id="SSF51735">
    <property type="entry name" value="NAD(P)-binding Rossmann-fold domains"/>
    <property type="match status" value="1"/>
</dbReference>
<name>A0A8H8R4K6_9HELO</name>
<protein>
    <submittedName>
        <fullName evidence="3">Putative oxidoreductase</fullName>
    </submittedName>
</protein>
<dbReference type="RefSeq" id="XP_031007107.1">
    <property type="nucleotide sequence ID" value="XM_031148668.1"/>
</dbReference>